<dbReference type="SFLD" id="SFLDS00003">
    <property type="entry name" value="Haloacid_Dehalogenase"/>
    <property type="match status" value="1"/>
</dbReference>
<comment type="caution">
    <text evidence="1">The sequence shown here is derived from an EMBL/GenBank/DDBJ whole genome shotgun (WGS) entry which is preliminary data.</text>
</comment>
<dbReference type="PANTHER" id="PTHR43885">
    <property type="entry name" value="HALOACID DEHALOGENASE-LIKE HYDROLASE"/>
    <property type="match status" value="1"/>
</dbReference>
<keyword evidence="2" id="KW-1185">Reference proteome</keyword>
<evidence type="ECO:0000313" key="2">
    <source>
        <dbReference type="Proteomes" id="UP000629025"/>
    </source>
</evidence>
<dbReference type="Proteomes" id="UP000629025">
    <property type="component" value="Unassembled WGS sequence"/>
</dbReference>
<protein>
    <submittedName>
        <fullName evidence="1">Haloacid dehalogenase</fullName>
    </submittedName>
</protein>
<gene>
    <name evidence="1" type="ORF">GCM10011352_21950</name>
</gene>
<name>A0ABQ1KCF0_9GAMM</name>
<sequence length="197" mass="22060">MSDIGKRRYWVFDLDGTLTRPVHDFARIRTELGLAPNSDILASLAALPSPQRERQMALLDELELFYAEQTEPASGVVELLDLLYLRDCRLGILTRNSQTVALRALTAIGADCYFDVQDVLGRDEVRPKPDPQGIELLLARWCTTPDNAVMVGDFRYDLEAGKTCGTATIHIDHGVHTPWPELTDLRITSLSQLLEIL</sequence>
<organism evidence="1 2">
    <name type="scientific">Marinobacterium zhoushanense</name>
    <dbReference type="NCBI Taxonomy" id="1679163"/>
    <lineage>
        <taxon>Bacteria</taxon>
        <taxon>Pseudomonadati</taxon>
        <taxon>Pseudomonadota</taxon>
        <taxon>Gammaproteobacteria</taxon>
        <taxon>Oceanospirillales</taxon>
        <taxon>Oceanospirillaceae</taxon>
        <taxon>Marinobacterium</taxon>
    </lineage>
</organism>
<dbReference type="InterPro" id="IPR036412">
    <property type="entry name" value="HAD-like_sf"/>
</dbReference>
<reference evidence="2" key="1">
    <citation type="journal article" date="2019" name="Int. J. Syst. Evol. Microbiol.">
        <title>The Global Catalogue of Microorganisms (GCM) 10K type strain sequencing project: providing services to taxonomists for standard genome sequencing and annotation.</title>
        <authorList>
            <consortium name="The Broad Institute Genomics Platform"/>
            <consortium name="The Broad Institute Genome Sequencing Center for Infectious Disease"/>
            <person name="Wu L."/>
            <person name="Ma J."/>
        </authorList>
    </citation>
    <scope>NUCLEOTIDE SEQUENCE [LARGE SCALE GENOMIC DNA]</scope>
    <source>
        <strain evidence="2">CGMCC 1.15341</strain>
    </source>
</reference>
<dbReference type="EMBL" id="BMIJ01000004">
    <property type="protein sequence ID" value="GGB95465.1"/>
    <property type="molecule type" value="Genomic_DNA"/>
</dbReference>
<dbReference type="SUPFAM" id="SSF56784">
    <property type="entry name" value="HAD-like"/>
    <property type="match status" value="1"/>
</dbReference>
<dbReference type="InterPro" id="IPR023214">
    <property type="entry name" value="HAD_sf"/>
</dbReference>
<dbReference type="RefSeq" id="WP_188748189.1">
    <property type="nucleotide sequence ID" value="NZ_BMIJ01000004.1"/>
</dbReference>
<dbReference type="NCBIfam" id="TIGR01509">
    <property type="entry name" value="HAD-SF-IA-v3"/>
    <property type="match status" value="1"/>
</dbReference>
<accession>A0ABQ1KCF0</accession>
<dbReference type="Gene3D" id="1.10.260.80">
    <property type="match status" value="1"/>
</dbReference>
<dbReference type="Pfam" id="PF13419">
    <property type="entry name" value="HAD_2"/>
    <property type="match status" value="1"/>
</dbReference>
<evidence type="ECO:0000313" key="1">
    <source>
        <dbReference type="EMBL" id="GGB95465.1"/>
    </source>
</evidence>
<dbReference type="InterPro" id="IPR041492">
    <property type="entry name" value="HAD_2"/>
</dbReference>
<dbReference type="SFLD" id="SFLDG01129">
    <property type="entry name" value="C1.5:_HAD__Beta-PGM__Phosphata"/>
    <property type="match status" value="1"/>
</dbReference>
<proteinExistence type="predicted"/>
<dbReference type="InterPro" id="IPR006439">
    <property type="entry name" value="HAD-SF_hydro_IA"/>
</dbReference>
<dbReference type="PANTHER" id="PTHR43885:SF1">
    <property type="entry name" value="SUPERFAMILY HYDROLASE, PUTATIVE (AFU_ORTHOLOGUE AFUA_4G13290)-RELATED"/>
    <property type="match status" value="1"/>
</dbReference>
<dbReference type="Gene3D" id="3.40.50.1000">
    <property type="entry name" value="HAD superfamily/HAD-like"/>
    <property type="match status" value="1"/>
</dbReference>